<evidence type="ECO:0000256" key="1">
    <source>
        <dbReference type="SAM" id="MobiDB-lite"/>
    </source>
</evidence>
<feature type="region of interest" description="Disordered" evidence="1">
    <location>
        <begin position="115"/>
        <end position="141"/>
    </location>
</feature>
<keyword evidence="3" id="KW-1185">Reference proteome</keyword>
<gene>
    <name evidence="2" type="ORF">C8F04DRAFT_938918</name>
</gene>
<comment type="caution">
    <text evidence="2">The sequence shown here is derived from an EMBL/GenBank/DDBJ whole genome shotgun (WGS) entry which is preliminary data.</text>
</comment>
<proteinExistence type="predicted"/>
<feature type="non-terminal residue" evidence="2">
    <location>
        <position position="141"/>
    </location>
</feature>
<evidence type="ECO:0000313" key="2">
    <source>
        <dbReference type="EMBL" id="KAJ7046270.1"/>
    </source>
</evidence>
<name>A0AAD6TJT0_9AGAR</name>
<organism evidence="2 3">
    <name type="scientific">Mycena alexandri</name>
    <dbReference type="NCBI Taxonomy" id="1745969"/>
    <lineage>
        <taxon>Eukaryota</taxon>
        <taxon>Fungi</taxon>
        <taxon>Dikarya</taxon>
        <taxon>Basidiomycota</taxon>
        <taxon>Agaricomycotina</taxon>
        <taxon>Agaricomycetes</taxon>
        <taxon>Agaricomycetidae</taxon>
        <taxon>Agaricales</taxon>
        <taxon>Marasmiineae</taxon>
        <taxon>Mycenaceae</taxon>
        <taxon>Mycena</taxon>
    </lineage>
</organism>
<reference evidence="2" key="1">
    <citation type="submission" date="2023-03" db="EMBL/GenBank/DDBJ databases">
        <title>Massive genome expansion in bonnet fungi (Mycena s.s.) driven by repeated elements and novel gene families across ecological guilds.</title>
        <authorList>
            <consortium name="Lawrence Berkeley National Laboratory"/>
            <person name="Harder C.B."/>
            <person name="Miyauchi S."/>
            <person name="Viragh M."/>
            <person name="Kuo A."/>
            <person name="Thoen E."/>
            <person name="Andreopoulos B."/>
            <person name="Lu D."/>
            <person name="Skrede I."/>
            <person name="Drula E."/>
            <person name="Henrissat B."/>
            <person name="Morin E."/>
            <person name="Kohler A."/>
            <person name="Barry K."/>
            <person name="LaButti K."/>
            <person name="Morin E."/>
            <person name="Salamov A."/>
            <person name="Lipzen A."/>
            <person name="Mereny Z."/>
            <person name="Hegedus B."/>
            <person name="Baldrian P."/>
            <person name="Stursova M."/>
            <person name="Weitz H."/>
            <person name="Taylor A."/>
            <person name="Grigoriev I.V."/>
            <person name="Nagy L.G."/>
            <person name="Martin F."/>
            <person name="Kauserud H."/>
        </authorList>
    </citation>
    <scope>NUCLEOTIDE SEQUENCE</scope>
    <source>
        <strain evidence="2">CBHHK200</strain>
    </source>
</reference>
<dbReference type="EMBL" id="JARJCM010000003">
    <property type="protein sequence ID" value="KAJ7046270.1"/>
    <property type="molecule type" value="Genomic_DNA"/>
</dbReference>
<evidence type="ECO:0000313" key="3">
    <source>
        <dbReference type="Proteomes" id="UP001218188"/>
    </source>
</evidence>
<protein>
    <submittedName>
        <fullName evidence="2">Uncharacterized protein</fullName>
    </submittedName>
</protein>
<dbReference type="AlphaFoldDB" id="A0AAD6TJT0"/>
<sequence>MERGEFLHGHDQADTHLSRFRAVPVVNVLLGDRLPRPDRGPAERQKWSRAMLILFKPWRTFADLKSPTESWEEAFDNTHFTSNAKRVMRNMNVENECKDAKDKYEVQRKAGKVRPLLPGAGGAPSTDVESLTNALHRDAGL</sequence>
<accession>A0AAD6TJT0</accession>
<dbReference type="Proteomes" id="UP001218188">
    <property type="component" value="Unassembled WGS sequence"/>
</dbReference>